<accession>A0A2H3AXU0</accession>
<proteinExistence type="predicted"/>
<protein>
    <submittedName>
        <fullName evidence="2">Uncharacterized protein</fullName>
    </submittedName>
</protein>
<name>A0A2H3AXU0_9AGAR</name>
<sequence>MSQQGKVWDRSFKVSAADVLAELPGSLRPHHGGVISLWQKIRRTITSGDDGRRDITRKGASFFPAQHFAWFIGPTLAGSKSSDLVLGFFSSSPVTPSQKLAYGHNLDSTSQKLIHSVFVATSLILSLLVGLGGTPKRLHITRVFYSQMVAMSERSGYCLCLRQSLRSPKPFVLVPYMTVEETLCAQARNATASKTLITPTPNTTHTNPQVRGGF</sequence>
<keyword evidence="3" id="KW-1185">Reference proteome</keyword>
<dbReference type="Proteomes" id="UP000218334">
    <property type="component" value="Unassembled WGS sequence"/>
</dbReference>
<dbReference type="EMBL" id="KZ293467">
    <property type="protein sequence ID" value="PBK62340.1"/>
    <property type="molecule type" value="Genomic_DNA"/>
</dbReference>
<organism evidence="2 3">
    <name type="scientific">Armillaria solidipes</name>
    <dbReference type="NCBI Taxonomy" id="1076256"/>
    <lineage>
        <taxon>Eukaryota</taxon>
        <taxon>Fungi</taxon>
        <taxon>Dikarya</taxon>
        <taxon>Basidiomycota</taxon>
        <taxon>Agaricomycotina</taxon>
        <taxon>Agaricomycetes</taxon>
        <taxon>Agaricomycetidae</taxon>
        <taxon>Agaricales</taxon>
        <taxon>Marasmiineae</taxon>
        <taxon>Physalacriaceae</taxon>
        <taxon>Armillaria</taxon>
    </lineage>
</organism>
<evidence type="ECO:0000256" key="1">
    <source>
        <dbReference type="SAM" id="Phobius"/>
    </source>
</evidence>
<reference evidence="3" key="1">
    <citation type="journal article" date="2017" name="Nat. Ecol. Evol.">
        <title>Genome expansion and lineage-specific genetic innovations in the forest pathogenic fungi Armillaria.</title>
        <authorList>
            <person name="Sipos G."/>
            <person name="Prasanna A.N."/>
            <person name="Walter M.C."/>
            <person name="O'Connor E."/>
            <person name="Balint B."/>
            <person name="Krizsan K."/>
            <person name="Kiss B."/>
            <person name="Hess J."/>
            <person name="Varga T."/>
            <person name="Slot J."/>
            <person name="Riley R."/>
            <person name="Boka B."/>
            <person name="Rigling D."/>
            <person name="Barry K."/>
            <person name="Lee J."/>
            <person name="Mihaltcheva S."/>
            <person name="LaButti K."/>
            <person name="Lipzen A."/>
            <person name="Waldron R."/>
            <person name="Moloney N.M."/>
            <person name="Sperisen C."/>
            <person name="Kredics L."/>
            <person name="Vagvoelgyi C."/>
            <person name="Patrignani A."/>
            <person name="Fitzpatrick D."/>
            <person name="Nagy I."/>
            <person name="Doyle S."/>
            <person name="Anderson J.B."/>
            <person name="Grigoriev I.V."/>
            <person name="Gueldener U."/>
            <person name="Muensterkoetter M."/>
            <person name="Nagy L.G."/>
        </authorList>
    </citation>
    <scope>NUCLEOTIDE SEQUENCE [LARGE SCALE GENOMIC DNA]</scope>
    <source>
        <strain evidence="3">28-4</strain>
    </source>
</reference>
<dbReference type="AlphaFoldDB" id="A0A2H3AXU0"/>
<keyword evidence="1" id="KW-0472">Membrane</keyword>
<gene>
    <name evidence="2" type="ORF">ARMSODRAFT_980802</name>
</gene>
<feature type="transmembrane region" description="Helical" evidence="1">
    <location>
        <begin position="113"/>
        <end position="132"/>
    </location>
</feature>
<evidence type="ECO:0000313" key="2">
    <source>
        <dbReference type="EMBL" id="PBK62340.1"/>
    </source>
</evidence>
<keyword evidence="1" id="KW-1133">Transmembrane helix</keyword>
<evidence type="ECO:0000313" key="3">
    <source>
        <dbReference type="Proteomes" id="UP000218334"/>
    </source>
</evidence>
<keyword evidence="1" id="KW-0812">Transmembrane</keyword>